<accession>A0A812J3F1</accession>
<evidence type="ECO:0000256" key="1">
    <source>
        <dbReference type="SAM" id="SignalP"/>
    </source>
</evidence>
<organism evidence="2 3">
    <name type="scientific">Symbiodinium natans</name>
    <dbReference type="NCBI Taxonomy" id="878477"/>
    <lineage>
        <taxon>Eukaryota</taxon>
        <taxon>Sar</taxon>
        <taxon>Alveolata</taxon>
        <taxon>Dinophyceae</taxon>
        <taxon>Suessiales</taxon>
        <taxon>Symbiodiniaceae</taxon>
        <taxon>Symbiodinium</taxon>
    </lineage>
</organism>
<sequence>MTAWSAFACAACLAGCSCLLDIVQAVESCELERRQAVLETLHAVLNSFLAHWACRLDSGMYCQKGRDGRAFEEGRSSFEGSDGEWAVSGHSGESVEQTKFLFETAAWISPQQICEVGFNAGHSALTLLLAAGENSSYLGFDWSILNPGLNEELFRMIRSWLPHHNMNIQWGDAYLSIRSLLLQQGGGVCDMIFYDGPHDVLQVLTFMPLLRALVVKSRPFLLVDDVGCVEPICRHSTLAWRFLLWLGMVSPIRCQVSGKDGKEGVMGVCLGRFQWGQRVRCPTFDARCVAHTLGMLEQEQHESWSKCCLKPAEQVNSDAYLIRL</sequence>
<gene>
    <name evidence="2" type="ORF">SNAT2548_LOCUS5043</name>
</gene>
<dbReference type="Gene3D" id="3.40.50.150">
    <property type="entry name" value="Vaccinia Virus protein VP39"/>
    <property type="match status" value="1"/>
</dbReference>
<keyword evidence="1" id="KW-0732">Signal</keyword>
<keyword evidence="3" id="KW-1185">Reference proteome</keyword>
<evidence type="ECO:0000313" key="2">
    <source>
        <dbReference type="EMBL" id="CAE7191529.1"/>
    </source>
</evidence>
<name>A0A812J3F1_9DINO</name>
<evidence type="ECO:0000313" key="3">
    <source>
        <dbReference type="Proteomes" id="UP000604046"/>
    </source>
</evidence>
<dbReference type="AlphaFoldDB" id="A0A812J3F1"/>
<dbReference type="InterPro" id="IPR029063">
    <property type="entry name" value="SAM-dependent_MTases_sf"/>
</dbReference>
<dbReference type="EMBL" id="CAJNDS010000315">
    <property type="protein sequence ID" value="CAE7191529.1"/>
    <property type="molecule type" value="Genomic_DNA"/>
</dbReference>
<comment type="caution">
    <text evidence="2">The sequence shown here is derived from an EMBL/GenBank/DDBJ whole genome shotgun (WGS) entry which is preliminary data.</text>
</comment>
<protein>
    <submittedName>
        <fullName evidence="2">Uncharacterized protein</fullName>
    </submittedName>
</protein>
<proteinExistence type="predicted"/>
<reference evidence="2" key="1">
    <citation type="submission" date="2021-02" db="EMBL/GenBank/DDBJ databases">
        <authorList>
            <person name="Dougan E. K."/>
            <person name="Rhodes N."/>
            <person name="Thang M."/>
            <person name="Chan C."/>
        </authorList>
    </citation>
    <scope>NUCLEOTIDE SEQUENCE</scope>
</reference>
<feature type="chain" id="PRO_5032355008" evidence="1">
    <location>
        <begin position="26"/>
        <end position="324"/>
    </location>
</feature>
<dbReference type="SUPFAM" id="SSF53335">
    <property type="entry name" value="S-adenosyl-L-methionine-dependent methyltransferases"/>
    <property type="match status" value="1"/>
</dbReference>
<dbReference type="Proteomes" id="UP000604046">
    <property type="component" value="Unassembled WGS sequence"/>
</dbReference>
<dbReference type="OrthoDB" id="406192at2759"/>
<feature type="signal peptide" evidence="1">
    <location>
        <begin position="1"/>
        <end position="25"/>
    </location>
</feature>